<dbReference type="EMBL" id="BSDZ01000027">
    <property type="protein sequence ID" value="GLI66064.1"/>
    <property type="molecule type" value="Genomic_DNA"/>
</dbReference>
<organism evidence="2 3">
    <name type="scientific">Volvox africanus</name>
    <dbReference type="NCBI Taxonomy" id="51714"/>
    <lineage>
        <taxon>Eukaryota</taxon>
        <taxon>Viridiplantae</taxon>
        <taxon>Chlorophyta</taxon>
        <taxon>core chlorophytes</taxon>
        <taxon>Chlorophyceae</taxon>
        <taxon>CS clade</taxon>
        <taxon>Chlamydomonadales</taxon>
        <taxon>Volvocaceae</taxon>
        <taxon>Volvox</taxon>
    </lineage>
</organism>
<evidence type="ECO:0000259" key="1">
    <source>
        <dbReference type="PROSITE" id="PS50006"/>
    </source>
</evidence>
<dbReference type="InterPro" id="IPR000253">
    <property type="entry name" value="FHA_dom"/>
</dbReference>
<dbReference type="InterPro" id="IPR050923">
    <property type="entry name" value="Cell_Proc_Reg/RNA_Proc"/>
</dbReference>
<dbReference type="InterPro" id="IPR008984">
    <property type="entry name" value="SMAD_FHA_dom_sf"/>
</dbReference>
<reference evidence="2 3" key="1">
    <citation type="journal article" date="2023" name="IScience">
        <title>Expanded male sex-determining region conserved during the evolution of homothallism in the green alga Volvox.</title>
        <authorList>
            <person name="Yamamoto K."/>
            <person name="Matsuzaki R."/>
            <person name="Mahakham W."/>
            <person name="Heman W."/>
            <person name="Sekimoto H."/>
            <person name="Kawachi M."/>
            <person name="Minakuchi Y."/>
            <person name="Toyoda A."/>
            <person name="Nozaki H."/>
        </authorList>
    </citation>
    <scope>NUCLEOTIDE SEQUENCE [LARGE SCALE GENOMIC DNA]</scope>
    <source>
        <strain evidence="2 3">NIES-4468</strain>
    </source>
</reference>
<dbReference type="CDD" id="cd00060">
    <property type="entry name" value="FHA"/>
    <property type="match status" value="1"/>
</dbReference>
<accession>A0ABQ5S9G1</accession>
<dbReference type="Proteomes" id="UP001165090">
    <property type="component" value="Unassembled WGS sequence"/>
</dbReference>
<evidence type="ECO:0000313" key="3">
    <source>
        <dbReference type="Proteomes" id="UP001165090"/>
    </source>
</evidence>
<gene>
    <name evidence="2" type="ORF">VaNZ11_009783</name>
</gene>
<comment type="caution">
    <text evidence="2">The sequence shown here is derived from an EMBL/GenBank/DDBJ whole genome shotgun (WGS) entry which is preliminary data.</text>
</comment>
<evidence type="ECO:0000313" key="2">
    <source>
        <dbReference type="EMBL" id="GLI66064.1"/>
    </source>
</evidence>
<protein>
    <recommendedName>
        <fullName evidence="1">FHA domain-containing protein</fullName>
    </recommendedName>
</protein>
<dbReference type="SUPFAM" id="SSF49879">
    <property type="entry name" value="SMAD/FHA domain"/>
    <property type="match status" value="1"/>
</dbReference>
<name>A0ABQ5S9G1_9CHLO</name>
<dbReference type="Pfam" id="PF00498">
    <property type="entry name" value="FHA"/>
    <property type="match status" value="1"/>
</dbReference>
<dbReference type="Gene3D" id="2.60.200.20">
    <property type="match status" value="1"/>
</dbReference>
<keyword evidence="3" id="KW-1185">Reference proteome</keyword>
<sequence length="153" mass="16332">MQGSTMHLSLARSSIVCTRNQAGLSGRASRRTHVSVLNKLVLQPTGNGSCEHLDGEKVDLPGPVILREGTLDVGRVEPCDIVLPVPTVSSRHAILTIEGDKVLVIDVNSTNGTTINGNEIKAMDYVELPVGGEIVFGDEFLAKFTLEKVPDDA</sequence>
<dbReference type="PROSITE" id="PS50006">
    <property type="entry name" value="FHA_DOMAIN"/>
    <property type="match status" value="1"/>
</dbReference>
<dbReference type="PANTHER" id="PTHR23308">
    <property type="entry name" value="NUCLEAR INHIBITOR OF PROTEIN PHOSPHATASE-1"/>
    <property type="match status" value="1"/>
</dbReference>
<dbReference type="SMART" id="SM00240">
    <property type="entry name" value="FHA"/>
    <property type="match status" value="1"/>
</dbReference>
<proteinExistence type="predicted"/>
<feature type="domain" description="FHA" evidence="1">
    <location>
        <begin position="71"/>
        <end position="120"/>
    </location>
</feature>